<protein>
    <submittedName>
        <fullName evidence="2">Uncharacterized protein</fullName>
    </submittedName>
</protein>
<proteinExistence type="predicted"/>
<reference evidence="2" key="1">
    <citation type="submission" date="2016-10" db="EMBL/GenBank/DDBJ databases">
        <title>Sequence of Gallionella enrichment culture.</title>
        <authorList>
            <person name="Poehlein A."/>
            <person name="Muehling M."/>
            <person name="Daniel R."/>
        </authorList>
    </citation>
    <scope>NUCLEOTIDE SEQUENCE</scope>
</reference>
<dbReference type="EMBL" id="MLJW01000244">
    <property type="protein sequence ID" value="OIQ91972.1"/>
    <property type="molecule type" value="Genomic_DNA"/>
</dbReference>
<sequence>MTFPRTLVDINDTDLLALACEPGFLEPRTALELDLLWRLEMAVHAVEVAEAENRRLVDALLGAQGGGHGLGRTRSARPPRATCPP</sequence>
<organism evidence="2">
    <name type="scientific">mine drainage metagenome</name>
    <dbReference type="NCBI Taxonomy" id="410659"/>
    <lineage>
        <taxon>unclassified sequences</taxon>
        <taxon>metagenomes</taxon>
        <taxon>ecological metagenomes</taxon>
    </lineage>
</organism>
<dbReference type="AlphaFoldDB" id="A0A1J5RIP0"/>
<comment type="caution">
    <text evidence="2">The sequence shown here is derived from an EMBL/GenBank/DDBJ whole genome shotgun (WGS) entry which is preliminary data.</text>
</comment>
<gene>
    <name evidence="2" type="ORF">GALL_261080</name>
</gene>
<evidence type="ECO:0000313" key="2">
    <source>
        <dbReference type="EMBL" id="OIQ91972.1"/>
    </source>
</evidence>
<accession>A0A1J5RIP0</accession>
<name>A0A1J5RIP0_9ZZZZ</name>
<evidence type="ECO:0000256" key="1">
    <source>
        <dbReference type="SAM" id="MobiDB-lite"/>
    </source>
</evidence>
<feature type="region of interest" description="Disordered" evidence="1">
    <location>
        <begin position="64"/>
        <end position="85"/>
    </location>
</feature>